<reference evidence="4 5" key="1">
    <citation type="journal article" date="2017" name="ISME J.">
        <title>Potential for microbial H2 and metal transformations associated with novel bacteria and archaea in deep terrestrial subsurface sediments.</title>
        <authorList>
            <person name="Hernsdorf A.W."/>
            <person name="Amano Y."/>
            <person name="Miyakawa K."/>
            <person name="Ise K."/>
            <person name="Suzuki Y."/>
            <person name="Anantharaman K."/>
            <person name="Probst A."/>
            <person name="Burstein D."/>
            <person name="Thomas B.C."/>
            <person name="Banfield J.F."/>
        </authorList>
    </citation>
    <scope>NUCLEOTIDE SEQUENCE [LARGE SCALE GENOMIC DNA]</scope>
    <source>
        <strain evidence="4">HGW-Wallbacteria-1</strain>
    </source>
</reference>
<organism evidence="4 5">
    <name type="scientific">Candidatus Wallbacteria bacterium HGW-Wallbacteria-1</name>
    <dbReference type="NCBI Taxonomy" id="2013854"/>
    <lineage>
        <taxon>Bacteria</taxon>
        <taxon>Candidatus Walliibacteriota</taxon>
    </lineage>
</organism>
<evidence type="ECO:0000259" key="3">
    <source>
        <dbReference type="Pfam" id="PF08719"/>
    </source>
</evidence>
<evidence type="ECO:0000256" key="1">
    <source>
        <dbReference type="ARBA" id="ARBA00000022"/>
    </source>
</evidence>
<dbReference type="InterPro" id="IPR012816">
    <property type="entry name" value="NADAR"/>
</dbReference>
<name>A0A2N1PIA0_9BACT</name>
<protein>
    <submittedName>
        <fullName evidence="4">DUF1768 domain-containing protein</fullName>
    </submittedName>
</protein>
<evidence type="ECO:0000313" key="4">
    <source>
        <dbReference type="EMBL" id="PKK88071.1"/>
    </source>
</evidence>
<feature type="domain" description="NADAR" evidence="3">
    <location>
        <begin position="6"/>
        <end position="90"/>
    </location>
</feature>
<comment type="catalytic activity">
    <reaction evidence="1">
        <text>5-amino-6-(5-phospho-D-ribosylamino)uracil + H2O = 5,6-diaminouracil + D-ribose 5-phosphate</text>
        <dbReference type="Rhea" id="RHEA:55020"/>
        <dbReference type="ChEBI" id="CHEBI:15377"/>
        <dbReference type="ChEBI" id="CHEBI:46252"/>
        <dbReference type="ChEBI" id="CHEBI:58453"/>
        <dbReference type="ChEBI" id="CHEBI:78346"/>
    </reaction>
</comment>
<dbReference type="InterPro" id="IPR037238">
    <property type="entry name" value="YbiA-like_sf"/>
</dbReference>
<comment type="caution">
    <text evidence="4">The sequence shown here is derived from an EMBL/GenBank/DDBJ whole genome shotgun (WGS) entry which is preliminary data.</text>
</comment>
<evidence type="ECO:0000313" key="5">
    <source>
        <dbReference type="Proteomes" id="UP000233256"/>
    </source>
</evidence>
<dbReference type="Pfam" id="PF08719">
    <property type="entry name" value="NADAR"/>
    <property type="match status" value="1"/>
</dbReference>
<dbReference type="Proteomes" id="UP000233256">
    <property type="component" value="Unassembled WGS sequence"/>
</dbReference>
<accession>A0A2N1PIA0</accession>
<dbReference type="EMBL" id="PGXC01000069">
    <property type="protein sequence ID" value="PKK88071.1"/>
    <property type="molecule type" value="Genomic_DNA"/>
</dbReference>
<dbReference type="AlphaFoldDB" id="A0A2N1PIA0"/>
<dbReference type="CDD" id="cd15457">
    <property type="entry name" value="NADAR"/>
    <property type="match status" value="1"/>
</dbReference>
<proteinExistence type="predicted"/>
<comment type="catalytic activity">
    <reaction evidence="2">
        <text>2,5-diamino-6-hydroxy-4-(5-phosphoribosylamino)-pyrimidine + H2O = 2,5,6-triamino-4-hydroxypyrimidine + D-ribose 5-phosphate</text>
        <dbReference type="Rhea" id="RHEA:23436"/>
        <dbReference type="ChEBI" id="CHEBI:15377"/>
        <dbReference type="ChEBI" id="CHEBI:58614"/>
        <dbReference type="ChEBI" id="CHEBI:78346"/>
        <dbReference type="ChEBI" id="CHEBI:137796"/>
    </reaction>
</comment>
<dbReference type="Gene3D" id="1.10.357.40">
    <property type="entry name" value="YbiA-like"/>
    <property type="match status" value="1"/>
</dbReference>
<dbReference type="SUPFAM" id="SSF143990">
    <property type="entry name" value="YbiA-like"/>
    <property type="match status" value="1"/>
</dbReference>
<gene>
    <name evidence="4" type="ORF">CVV64_20375</name>
</gene>
<evidence type="ECO:0000256" key="2">
    <source>
        <dbReference type="ARBA" id="ARBA00000751"/>
    </source>
</evidence>
<sequence length="91" mass="10856">MAKPIYFFTKNDDWFELSNFYPFGFEDDNKVYWPTVEHYFQAHKFSDDQFREKIRTAVSAKQAKALGQSRTIPIIANWNDIREIVMKTALQ</sequence>